<evidence type="ECO:0000313" key="2">
    <source>
        <dbReference type="Proteomes" id="UP000663879"/>
    </source>
</evidence>
<reference evidence="1" key="1">
    <citation type="submission" date="2021-02" db="EMBL/GenBank/DDBJ databases">
        <authorList>
            <person name="Nowell W R."/>
        </authorList>
    </citation>
    <scope>NUCLEOTIDE SEQUENCE</scope>
    <source>
        <strain evidence="1">Ploen Becks lab</strain>
    </source>
</reference>
<dbReference type="EMBL" id="CAJNOC010006127">
    <property type="protein sequence ID" value="CAF1070839.1"/>
    <property type="molecule type" value="Genomic_DNA"/>
</dbReference>
<sequence>MSKRYLNDKFCAVCKTRFYSTNKRTINEISNSDLILKLNNLVNDNQTIKVVDLVCSKCKKIDHVMSVESESTTNDNKIEININEKLIPTYIQSNDYKKTNEWLKHNSYISSEIFCENTNNPELILVCDGTYCYCEQSSNNTFQRSTYSVQKKRHLVKPFVICTTYGFIVDIYGLYEATKNDSSILLDSLFYQLVTFT</sequence>
<protein>
    <submittedName>
        <fullName evidence="1">Uncharacterized protein</fullName>
    </submittedName>
</protein>
<proteinExistence type="predicted"/>
<organism evidence="1 2">
    <name type="scientific">Brachionus calyciflorus</name>
    <dbReference type="NCBI Taxonomy" id="104777"/>
    <lineage>
        <taxon>Eukaryota</taxon>
        <taxon>Metazoa</taxon>
        <taxon>Spiralia</taxon>
        <taxon>Gnathifera</taxon>
        <taxon>Rotifera</taxon>
        <taxon>Eurotatoria</taxon>
        <taxon>Monogononta</taxon>
        <taxon>Pseudotrocha</taxon>
        <taxon>Ploima</taxon>
        <taxon>Brachionidae</taxon>
        <taxon>Brachionus</taxon>
    </lineage>
</organism>
<name>A0A814LWT7_9BILA</name>
<evidence type="ECO:0000313" key="1">
    <source>
        <dbReference type="EMBL" id="CAF1070839.1"/>
    </source>
</evidence>
<dbReference type="AlphaFoldDB" id="A0A814LWT7"/>
<dbReference type="Proteomes" id="UP000663879">
    <property type="component" value="Unassembled WGS sequence"/>
</dbReference>
<dbReference type="OrthoDB" id="10046738at2759"/>
<accession>A0A814LWT7</accession>
<gene>
    <name evidence="1" type="ORF">OXX778_LOCUS19717</name>
</gene>
<keyword evidence="2" id="KW-1185">Reference proteome</keyword>
<comment type="caution">
    <text evidence="1">The sequence shown here is derived from an EMBL/GenBank/DDBJ whole genome shotgun (WGS) entry which is preliminary data.</text>
</comment>